<dbReference type="GeneID" id="99675303"/>
<organism evidence="3 4">
    <name type="scientific">Mammaliicoccus lentus</name>
    <name type="common">Staphylococcus lentus</name>
    <dbReference type="NCBI Taxonomy" id="42858"/>
    <lineage>
        <taxon>Bacteria</taxon>
        <taxon>Bacillati</taxon>
        <taxon>Bacillota</taxon>
        <taxon>Bacilli</taxon>
        <taxon>Bacillales</taxon>
        <taxon>Staphylococcaceae</taxon>
        <taxon>Mammaliicoccus</taxon>
    </lineage>
</organism>
<comment type="similarity">
    <text evidence="1">Belongs to the UPF0065 (bug) family.</text>
</comment>
<accession>A0ABS6GWV8</accession>
<feature type="signal peptide" evidence="2">
    <location>
        <begin position="1"/>
        <end position="25"/>
    </location>
</feature>
<evidence type="ECO:0000313" key="3">
    <source>
        <dbReference type="EMBL" id="MBU6113483.1"/>
    </source>
</evidence>
<feature type="chain" id="PRO_5045406919" evidence="2">
    <location>
        <begin position="26"/>
        <end position="330"/>
    </location>
</feature>
<reference evidence="3 4" key="1">
    <citation type="submission" date="2021-06" db="EMBL/GenBank/DDBJ databases">
        <title>Staphylococcus lentus K169 genome sequencing.</title>
        <authorList>
            <person name="Sundareshan S."/>
            <person name="Akhila D.S."/>
            <person name="Prachi D."/>
            <person name="Sivakumar R."/>
            <person name="Rajendhran J."/>
            <person name="Isloor S."/>
            <person name="Hegde N.R."/>
        </authorList>
    </citation>
    <scope>NUCLEOTIDE SEQUENCE [LARGE SCALE GENOMIC DNA]</scope>
    <source>
        <strain evidence="3 4">K169</strain>
    </source>
</reference>
<proteinExistence type="inferred from homology"/>
<comment type="caution">
    <text evidence="3">The sequence shown here is derived from an EMBL/GenBank/DDBJ whole genome shotgun (WGS) entry which is preliminary data.</text>
</comment>
<dbReference type="Pfam" id="PF03401">
    <property type="entry name" value="TctC"/>
    <property type="match status" value="1"/>
</dbReference>
<dbReference type="PIRSF" id="PIRSF017082">
    <property type="entry name" value="YflP"/>
    <property type="match status" value="1"/>
</dbReference>
<evidence type="ECO:0000256" key="1">
    <source>
        <dbReference type="ARBA" id="ARBA00006987"/>
    </source>
</evidence>
<sequence length="330" mass="36861">MKKNIVIMTLLSVVLILNGCSSKTAKSESEYSSFPEHSIDVIIPFGEGSASDTFGRKFSQIITKESKNNYQPVNKDGSGGLSGMLHAYKQDNDGYTIMEVTPSHIIGDVLEKGKDIKFLDDFEPLAQIQSDVYVLSVSNNSDIKNYEDLIEKGKKEKITFGGISPAGLDDFAINDFAKKAGIKTQFIPYPSGSEVKAAALGGEVDVYVDKVVNVVDYVKAKRVKPLVVFGDERISELDELKDTPSTKEKGIESTIGSWRGFVVKKDTPPEVKEKLTKQLKMAYDTKEYKKFAHDNFVDIGEGYLEDDEFEKKMNRERKKFEKVAQDLDMK</sequence>
<gene>
    <name evidence="3" type="ORF">KQ656_05910</name>
</gene>
<keyword evidence="4" id="KW-1185">Reference proteome</keyword>
<dbReference type="RefSeq" id="WP_216683481.1">
    <property type="nucleotide sequence ID" value="NZ_CP188069.1"/>
</dbReference>
<dbReference type="CDD" id="cd07012">
    <property type="entry name" value="PBP2_Bug_TTT"/>
    <property type="match status" value="1"/>
</dbReference>
<dbReference type="EMBL" id="JAHLZN010000007">
    <property type="protein sequence ID" value="MBU6113483.1"/>
    <property type="molecule type" value="Genomic_DNA"/>
</dbReference>
<dbReference type="PANTHER" id="PTHR42928">
    <property type="entry name" value="TRICARBOXYLATE-BINDING PROTEIN"/>
    <property type="match status" value="1"/>
</dbReference>
<keyword evidence="2" id="KW-0732">Signal</keyword>
<evidence type="ECO:0000256" key="2">
    <source>
        <dbReference type="SAM" id="SignalP"/>
    </source>
</evidence>
<protein>
    <submittedName>
        <fullName evidence="3">Tripartite tricarboxylate transporter substrate binding protein</fullName>
    </submittedName>
</protein>
<name>A0ABS6GWV8_MAMLE</name>
<dbReference type="Proteomes" id="UP000770161">
    <property type="component" value="Unassembled WGS sequence"/>
</dbReference>
<evidence type="ECO:0000313" key="4">
    <source>
        <dbReference type="Proteomes" id="UP000770161"/>
    </source>
</evidence>
<dbReference type="InterPro" id="IPR005064">
    <property type="entry name" value="BUG"/>
</dbReference>
<dbReference type="PANTHER" id="PTHR42928:SF5">
    <property type="entry name" value="BLR1237 PROTEIN"/>
    <property type="match status" value="1"/>
</dbReference>